<dbReference type="PROSITE" id="PS51320">
    <property type="entry name" value="TIFY"/>
    <property type="match status" value="1"/>
</dbReference>
<gene>
    <name evidence="4" type="ORF">CFOL_v3_04949</name>
</gene>
<dbReference type="PANTHER" id="PTHR33077:SF52">
    <property type="entry name" value="PROTEIN TIFY 11D"/>
    <property type="match status" value="1"/>
</dbReference>
<dbReference type="PANTHER" id="PTHR33077">
    <property type="entry name" value="PROTEIN TIFY 4A-RELATED-RELATED"/>
    <property type="match status" value="1"/>
</dbReference>
<comment type="caution">
    <text evidence="4">The sequence shown here is derived from an EMBL/GenBank/DDBJ whole genome shotgun (WGS) entry which is preliminary data.</text>
</comment>
<dbReference type="AlphaFoldDB" id="A0A1Q3B0W3"/>
<comment type="function">
    <text evidence="2">Repressor of jasmonate responses.</text>
</comment>
<dbReference type="SMART" id="SM00979">
    <property type="entry name" value="TIFY"/>
    <property type="match status" value="1"/>
</dbReference>
<sequence length="228" mass="24878">MAQEKSSFSQTCSLLSQYLKEKRSFGDINLAMTGKLEAKGLETPWAPPPTMNLLPNLENSSESSSVQNVKSMELLKKIAASGLSTSTEDFTRKPEIMGHGAHQMTILYGGEVLVFDEISEGKAKEIMALALGMDKINPMISSNIVPDLNIVSTSTILRPQANGSGLPIARRASLHRFLEKRKDRVAAKAPYQVNNSNSGQLVSPKPKESNTWLYIEGGQSSNVLELKL</sequence>
<dbReference type="GO" id="GO:0009611">
    <property type="term" value="P:response to wounding"/>
    <property type="evidence" value="ECO:0007669"/>
    <property type="project" value="UniProtKB-UniRule"/>
</dbReference>
<reference evidence="5" key="1">
    <citation type="submission" date="2016-04" db="EMBL/GenBank/DDBJ databases">
        <title>Cephalotus genome sequencing.</title>
        <authorList>
            <person name="Fukushima K."/>
            <person name="Hasebe M."/>
            <person name="Fang X."/>
        </authorList>
    </citation>
    <scope>NUCLEOTIDE SEQUENCE [LARGE SCALE GENOMIC DNA]</scope>
    <source>
        <strain evidence="5">cv. St1</strain>
    </source>
</reference>
<dbReference type="Proteomes" id="UP000187406">
    <property type="component" value="Unassembled WGS sequence"/>
</dbReference>
<dbReference type="STRING" id="3775.A0A1Q3B0W3"/>
<dbReference type="GO" id="GO:2000022">
    <property type="term" value="P:regulation of jasmonic acid mediated signaling pathway"/>
    <property type="evidence" value="ECO:0007669"/>
    <property type="project" value="UniProtKB-UniRule"/>
</dbReference>
<dbReference type="InterPro" id="IPR040390">
    <property type="entry name" value="TIFY/JAZ"/>
</dbReference>
<evidence type="ECO:0000256" key="1">
    <source>
        <dbReference type="ARBA" id="ARBA00008614"/>
    </source>
</evidence>
<dbReference type="InterPro" id="IPR018467">
    <property type="entry name" value="CCT_CS"/>
</dbReference>
<proteinExistence type="inferred from homology"/>
<dbReference type="InParanoid" id="A0A1Q3B0W3"/>
<evidence type="ECO:0000313" key="4">
    <source>
        <dbReference type="EMBL" id="GAV61422.1"/>
    </source>
</evidence>
<dbReference type="Pfam" id="PF09425">
    <property type="entry name" value="Jas_motif"/>
    <property type="match status" value="1"/>
</dbReference>
<keyword evidence="5" id="KW-1185">Reference proteome</keyword>
<evidence type="ECO:0000256" key="2">
    <source>
        <dbReference type="RuleBase" id="RU369065"/>
    </source>
</evidence>
<comment type="subcellular location">
    <subcellularLocation>
        <location evidence="2">Nucleus</location>
    </subcellularLocation>
</comment>
<feature type="domain" description="Tify" evidence="3">
    <location>
        <begin position="97"/>
        <end position="132"/>
    </location>
</feature>
<organism evidence="4 5">
    <name type="scientific">Cephalotus follicularis</name>
    <name type="common">Albany pitcher plant</name>
    <dbReference type="NCBI Taxonomy" id="3775"/>
    <lineage>
        <taxon>Eukaryota</taxon>
        <taxon>Viridiplantae</taxon>
        <taxon>Streptophyta</taxon>
        <taxon>Embryophyta</taxon>
        <taxon>Tracheophyta</taxon>
        <taxon>Spermatophyta</taxon>
        <taxon>Magnoliopsida</taxon>
        <taxon>eudicotyledons</taxon>
        <taxon>Gunneridae</taxon>
        <taxon>Pentapetalae</taxon>
        <taxon>rosids</taxon>
        <taxon>fabids</taxon>
        <taxon>Oxalidales</taxon>
        <taxon>Cephalotaceae</taxon>
        <taxon>Cephalotus</taxon>
    </lineage>
</organism>
<keyword evidence="2" id="KW-0539">Nucleus</keyword>
<comment type="similarity">
    <text evidence="1 2">Belongs to the TIFY/JAZ family.</text>
</comment>
<keyword evidence="2" id="KW-1184">Jasmonic acid signaling pathway</keyword>
<dbReference type="FunCoup" id="A0A1Q3B0W3">
    <property type="interactions" value="132"/>
</dbReference>
<comment type="domain">
    <text evidence="2">The jas domain is required for interaction with COI1.</text>
</comment>
<dbReference type="EMBL" id="BDDD01000199">
    <property type="protein sequence ID" value="GAV61422.1"/>
    <property type="molecule type" value="Genomic_DNA"/>
</dbReference>
<evidence type="ECO:0000313" key="5">
    <source>
        <dbReference type="Proteomes" id="UP000187406"/>
    </source>
</evidence>
<dbReference type="InterPro" id="IPR010399">
    <property type="entry name" value="Tify_dom"/>
</dbReference>
<evidence type="ECO:0000259" key="3">
    <source>
        <dbReference type="PROSITE" id="PS51320"/>
    </source>
</evidence>
<dbReference type="Pfam" id="PF06200">
    <property type="entry name" value="tify"/>
    <property type="match status" value="1"/>
</dbReference>
<dbReference type="OrthoDB" id="1937734at2759"/>
<dbReference type="GO" id="GO:0005634">
    <property type="term" value="C:nucleus"/>
    <property type="evidence" value="ECO:0007669"/>
    <property type="project" value="UniProtKB-SubCell"/>
</dbReference>
<protein>
    <recommendedName>
        <fullName evidence="2">Protein TIFY</fullName>
    </recommendedName>
    <alternativeName>
        <fullName evidence="2">Jasmonate ZIM domain-containing protein</fullName>
    </alternativeName>
</protein>
<dbReference type="GO" id="GO:0031347">
    <property type="term" value="P:regulation of defense response"/>
    <property type="evidence" value="ECO:0007669"/>
    <property type="project" value="UniProtKB-UniRule"/>
</dbReference>
<name>A0A1Q3B0W3_CEPFO</name>
<accession>A0A1Q3B0W3</accession>